<evidence type="ECO:0000256" key="1">
    <source>
        <dbReference type="SAM" id="Phobius"/>
    </source>
</evidence>
<dbReference type="AlphaFoldDB" id="A0A0F9F6E7"/>
<name>A0A0F9F6E7_9ZZZZ</name>
<keyword evidence="1" id="KW-0812">Transmembrane</keyword>
<comment type="caution">
    <text evidence="2">The sequence shown here is derived from an EMBL/GenBank/DDBJ whole genome shotgun (WGS) entry which is preliminary data.</text>
</comment>
<dbReference type="EMBL" id="LAZR01022393">
    <property type="protein sequence ID" value="KKL82009.1"/>
    <property type="molecule type" value="Genomic_DNA"/>
</dbReference>
<evidence type="ECO:0000313" key="2">
    <source>
        <dbReference type="EMBL" id="KKL82009.1"/>
    </source>
</evidence>
<organism evidence="2">
    <name type="scientific">marine sediment metagenome</name>
    <dbReference type="NCBI Taxonomy" id="412755"/>
    <lineage>
        <taxon>unclassified sequences</taxon>
        <taxon>metagenomes</taxon>
        <taxon>ecological metagenomes</taxon>
    </lineage>
</organism>
<keyword evidence="1" id="KW-1133">Transmembrane helix</keyword>
<gene>
    <name evidence="2" type="ORF">LCGC14_1989070</name>
</gene>
<accession>A0A0F9F6E7</accession>
<proteinExistence type="predicted"/>
<keyword evidence="1" id="KW-0472">Membrane</keyword>
<protein>
    <submittedName>
        <fullName evidence="2">Uncharacterized protein</fullName>
    </submittedName>
</protein>
<sequence>ILNRGAYITIIIILMTVVLTFFSIFNQVFPRFFPSFWNGLKEAWFYITIPTVLDWWEFVGEFWEKYLS</sequence>
<feature type="transmembrane region" description="Helical" evidence="1">
    <location>
        <begin position="6"/>
        <end position="25"/>
    </location>
</feature>
<reference evidence="2" key="1">
    <citation type="journal article" date="2015" name="Nature">
        <title>Complex archaea that bridge the gap between prokaryotes and eukaryotes.</title>
        <authorList>
            <person name="Spang A."/>
            <person name="Saw J.H."/>
            <person name="Jorgensen S.L."/>
            <person name="Zaremba-Niedzwiedzka K."/>
            <person name="Martijn J."/>
            <person name="Lind A.E."/>
            <person name="van Eijk R."/>
            <person name="Schleper C."/>
            <person name="Guy L."/>
            <person name="Ettema T.J."/>
        </authorList>
    </citation>
    <scope>NUCLEOTIDE SEQUENCE</scope>
</reference>
<feature type="non-terminal residue" evidence="2">
    <location>
        <position position="1"/>
    </location>
</feature>